<evidence type="ECO:0000313" key="1">
    <source>
        <dbReference type="EMBL" id="MBT1690656.1"/>
    </source>
</evidence>
<dbReference type="RefSeq" id="WP_254094316.1">
    <property type="nucleotide sequence ID" value="NZ_JAHESC010000077.1"/>
</dbReference>
<sequence>MENSEQRKQIRELGKLFVKELDLADGVDTFSKWMAYYIAEKMKTAESLPPGDARDAAEKECFETILKLWARRGDLPASVRPLREFEPVLRIIERLDPDHHDPFFYRSTDAQILEAESKNPAYDKIKEVLETVLKIDKVARIWIETLLHGAVKLSSNEETKAWLETAVNVDDPYQLPMVEFIVDQISASNDANVAEKARDYEEKLVRQKIEQMKEFEKLNAIIIAYFQDAMSEDGADYAALIDRIKRRG</sequence>
<protein>
    <submittedName>
        <fullName evidence="1">Uncharacterized protein</fullName>
    </submittedName>
</protein>
<organism evidence="1 2">
    <name type="scientific">Dawidia soli</name>
    <dbReference type="NCBI Taxonomy" id="2782352"/>
    <lineage>
        <taxon>Bacteria</taxon>
        <taxon>Pseudomonadati</taxon>
        <taxon>Bacteroidota</taxon>
        <taxon>Cytophagia</taxon>
        <taxon>Cytophagales</taxon>
        <taxon>Chryseotaleaceae</taxon>
        <taxon>Dawidia</taxon>
    </lineage>
</organism>
<comment type="caution">
    <text evidence="1">The sequence shown here is derived from an EMBL/GenBank/DDBJ whole genome shotgun (WGS) entry which is preliminary data.</text>
</comment>
<reference evidence="1 2" key="1">
    <citation type="submission" date="2021-05" db="EMBL/GenBank/DDBJ databases">
        <title>A Polyphasic approach of four new species of the genus Ohtaekwangia: Ohtaekwangia histidinii sp. nov., Ohtaekwangia cretensis sp. nov., Ohtaekwangia indiensis sp. nov., Ohtaekwangia reichenbachii sp. nov. from diverse environment.</title>
        <authorList>
            <person name="Octaviana S."/>
        </authorList>
    </citation>
    <scope>NUCLEOTIDE SEQUENCE [LARGE SCALE GENOMIC DNA]</scope>
    <source>
        <strain evidence="1 2">PWU37</strain>
    </source>
</reference>
<name>A0AAP2DGH1_9BACT</name>
<gene>
    <name evidence="1" type="ORF">KK078_29090</name>
</gene>
<keyword evidence="2" id="KW-1185">Reference proteome</keyword>
<dbReference type="AlphaFoldDB" id="A0AAP2DGH1"/>
<dbReference type="Proteomes" id="UP001319180">
    <property type="component" value="Unassembled WGS sequence"/>
</dbReference>
<proteinExistence type="predicted"/>
<dbReference type="EMBL" id="JAHESC010000077">
    <property type="protein sequence ID" value="MBT1690656.1"/>
    <property type="molecule type" value="Genomic_DNA"/>
</dbReference>
<accession>A0AAP2DGH1</accession>
<evidence type="ECO:0000313" key="2">
    <source>
        <dbReference type="Proteomes" id="UP001319180"/>
    </source>
</evidence>